<gene>
    <name evidence="3" type="ORF">KIN20_020869</name>
</gene>
<keyword evidence="4" id="KW-1185">Reference proteome</keyword>
<reference evidence="3" key="1">
    <citation type="submission" date="2021-06" db="EMBL/GenBank/DDBJ databases">
        <title>Parelaphostrongylus tenuis whole genome reference sequence.</title>
        <authorList>
            <person name="Garwood T.J."/>
            <person name="Larsen P.A."/>
            <person name="Fountain-Jones N.M."/>
            <person name="Garbe J.R."/>
            <person name="Macchietto M.G."/>
            <person name="Kania S.A."/>
            <person name="Gerhold R.W."/>
            <person name="Richards J.E."/>
            <person name="Wolf T.M."/>
        </authorList>
    </citation>
    <scope>NUCLEOTIDE SEQUENCE</scope>
    <source>
        <strain evidence="3">MNPRO001-30</strain>
        <tissue evidence="3">Meninges</tissue>
    </source>
</reference>
<evidence type="ECO:0000256" key="2">
    <source>
        <dbReference type="SAM" id="Phobius"/>
    </source>
</evidence>
<name>A0AAD5QTS5_PARTN</name>
<organism evidence="3 4">
    <name type="scientific">Parelaphostrongylus tenuis</name>
    <name type="common">Meningeal worm</name>
    <dbReference type="NCBI Taxonomy" id="148309"/>
    <lineage>
        <taxon>Eukaryota</taxon>
        <taxon>Metazoa</taxon>
        <taxon>Ecdysozoa</taxon>
        <taxon>Nematoda</taxon>
        <taxon>Chromadorea</taxon>
        <taxon>Rhabditida</taxon>
        <taxon>Rhabditina</taxon>
        <taxon>Rhabditomorpha</taxon>
        <taxon>Strongyloidea</taxon>
        <taxon>Metastrongylidae</taxon>
        <taxon>Parelaphostrongylus</taxon>
    </lineage>
</organism>
<proteinExistence type="predicted"/>
<keyword evidence="2" id="KW-0812">Transmembrane</keyword>
<evidence type="ECO:0000313" key="3">
    <source>
        <dbReference type="EMBL" id="KAJ1361585.1"/>
    </source>
</evidence>
<dbReference type="AlphaFoldDB" id="A0AAD5QTS5"/>
<evidence type="ECO:0000313" key="4">
    <source>
        <dbReference type="Proteomes" id="UP001196413"/>
    </source>
</evidence>
<dbReference type="EMBL" id="JAHQIW010004227">
    <property type="protein sequence ID" value="KAJ1361585.1"/>
    <property type="molecule type" value="Genomic_DNA"/>
</dbReference>
<comment type="caution">
    <text evidence="3">The sequence shown here is derived from an EMBL/GenBank/DDBJ whole genome shotgun (WGS) entry which is preliminary data.</text>
</comment>
<feature type="region of interest" description="Disordered" evidence="1">
    <location>
        <begin position="21"/>
        <end position="44"/>
    </location>
</feature>
<feature type="transmembrane region" description="Helical" evidence="2">
    <location>
        <begin position="77"/>
        <end position="99"/>
    </location>
</feature>
<keyword evidence="2" id="KW-1133">Transmembrane helix</keyword>
<evidence type="ECO:0000256" key="1">
    <source>
        <dbReference type="SAM" id="MobiDB-lite"/>
    </source>
</evidence>
<sequence>MNDTHKHNTYCERYSARASGIEKVHGPLTENGPSGEGGTQQPLTSTVSSIERYHPHGRLTSSGPPHLKSLVMISKNFVIRMGPQLLMVMICGPVGTALWRR</sequence>
<keyword evidence="2" id="KW-0472">Membrane</keyword>
<protein>
    <submittedName>
        <fullName evidence="3">Uncharacterized protein</fullName>
    </submittedName>
</protein>
<accession>A0AAD5QTS5</accession>
<dbReference type="Proteomes" id="UP001196413">
    <property type="component" value="Unassembled WGS sequence"/>
</dbReference>